<dbReference type="Gene3D" id="1.20.1540.10">
    <property type="entry name" value="Rhomboid-like"/>
    <property type="match status" value="1"/>
</dbReference>
<accession>A0A940YBL0</accession>
<dbReference type="InterPro" id="IPR035952">
    <property type="entry name" value="Rhomboid-like_sf"/>
</dbReference>
<evidence type="ECO:0000313" key="8">
    <source>
        <dbReference type="Proteomes" id="UP000676246"/>
    </source>
</evidence>
<keyword evidence="3 5" id="KW-1133">Transmembrane helix</keyword>
<dbReference type="AlphaFoldDB" id="A0A940YBL0"/>
<sequence>MPPLPPVTKALMLACTAIFCLQFLLGGYALTGWFGLWPLASGHFMPWQVVTYAFLHGDMLHLFFNMLGMYMFGAEIERLWGQRRYLQFIAASVLTAALSQMLITALAGSMGPTIGISGGLYGLLLASAMLFPNRTIMPLFPPIPMKQRTFVLVFGGLELLQGLMGFTGVAHFAHLGGMLGAWLMIRYWRGQPPFSGRRRW</sequence>
<gene>
    <name evidence="7" type="ORF">KAK03_16925</name>
</gene>
<evidence type="ECO:0000259" key="6">
    <source>
        <dbReference type="Pfam" id="PF01694"/>
    </source>
</evidence>
<feature type="transmembrane region" description="Helical" evidence="5">
    <location>
        <begin position="85"/>
        <end position="108"/>
    </location>
</feature>
<dbReference type="SMART" id="SM01160">
    <property type="entry name" value="DUF1751"/>
    <property type="match status" value="1"/>
</dbReference>
<dbReference type="GO" id="GO:0016020">
    <property type="term" value="C:membrane"/>
    <property type="evidence" value="ECO:0007669"/>
    <property type="project" value="UniProtKB-SubCell"/>
</dbReference>
<feature type="transmembrane region" description="Helical" evidence="5">
    <location>
        <begin position="149"/>
        <end position="166"/>
    </location>
</feature>
<evidence type="ECO:0000256" key="2">
    <source>
        <dbReference type="ARBA" id="ARBA00022692"/>
    </source>
</evidence>
<keyword evidence="7" id="KW-0378">Hydrolase</keyword>
<dbReference type="GO" id="GO:0006508">
    <property type="term" value="P:proteolysis"/>
    <property type="evidence" value="ECO:0007669"/>
    <property type="project" value="UniProtKB-KW"/>
</dbReference>
<keyword evidence="8" id="KW-1185">Reference proteome</keyword>
<keyword evidence="4 5" id="KW-0472">Membrane</keyword>
<name>A0A940YBL0_9BURK</name>
<dbReference type="RefSeq" id="WP_210855518.1">
    <property type="nucleotide sequence ID" value="NZ_JAGQDD010000014.1"/>
</dbReference>
<organism evidence="7 8">
    <name type="scientific">Ideonella alba</name>
    <dbReference type="NCBI Taxonomy" id="2824118"/>
    <lineage>
        <taxon>Bacteria</taxon>
        <taxon>Pseudomonadati</taxon>
        <taxon>Pseudomonadota</taxon>
        <taxon>Betaproteobacteria</taxon>
        <taxon>Burkholderiales</taxon>
        <taxon>Sphaerotilaceae</taxon>
        <taxon>Ideonella</taxon>
    </lineage>
</organism>
<evidence type="ECO:0000256" key="3">
    <source>
        <dbReference type="ARBA" id="ARBA00022989"/>
    </source>
</evidence>
<feature type="domain" description="Peptidase S54 rhomboid" evidence="6">
    <location>
        <begin position="45"/>
        <end position="185"/>
    </location>
</feature>
<feature type="transmembrane region" description="Helical" evidence="5">
    <location>
        <begin position="114"/>
        <end position="137"/>
    </location>
</feature>
<dbReference type="GO" id="GO:0004252">
    <property type="term" value="F:serine-type endopeptidase activity"/>
    <property type="evidence" value="ECO:0007669"/>
    <property type="project" value="InterPro"/>
</dbReference>
<evidence type="ECO:0000256" key="1">
    <source>
        <dbReference type="ARBA" id="ARBA00004141"/>
    </source>
</evidence>
<comment type="subcellular location">
    <subcellularLocation>
        <location evidence="1">Membrane</location>
        <topology evidence="1">Multi-pass membrane protein</topology>
    </subcellularLocation>
</comment>
<evidence type="ECO:0000313" key="7">
    <source>
        <dbReference type="EMBL" id="MBQ0932166.1"/>
    </source>
</evidence>
<keyword evidence="7" id="KW-0645">Protease</keyword>
<proteinExistence type="predicted"/>
<reference evidence="7 8" key="1">
    <citation type="submission" date="2021-04" db="EMBL/GenBank/DDBJ databases">
        <title>The genome sequence of Ideonella sp. 3Y2.</title>
        <authorList>
            <person name="Liu Y."/>
        </authorList>
    </citation>
    <scope>NUCLEOTIDE SEQUENCE [LARGE SCALE GENOMIC DNA]</scope>
    <source>
        <strain evidence="7 8">3Y2</strain>
    </source>
</reference>
<feature type="transmembrane region" description="Helical" evidence="5">
    <location>
        <begin position="53"/>
        <end position="73"/>
    </location>
</feature>
<dbReference type="Pfam" id="PF01694">
    <property type="entry name" value="Rhomboid"/>
    <property type="match status" value="1"/>
</dbReference>
<protein>
    <submittedName>
        <fullName evidence="7">Rhomboid family intramembrane serine protease</fullName>
    </submittedName>
</protein>
<dbReference type="InterPro" id="IPR022764">
    <property type="entry name" value="Peptidase_S54_rhomboid_dom"/>
</dbReference>
<comment type="caution">
    <text evidence="7">The sequence shown here is derived from an EMBL/GenBank/DDBJ whole genome shotgun (WGS) entry which is preliminary data.</text>
</comment>
<dbReference type="EMBL" id="JAGQDD010000014">
    <property type="protein sequence ID" value="MBQ0932166.1"/>
    <property type="molecule type" value="Genomic_DNA"/>
</dbReference>
<dbReference type="PANTHER" id="PTHR43066:SF11">
    <property type="entry name" value="PEPTIDASE S54 RHOMBOID DOMAIN-CONTAINING PROTEIN"/>
    <property type="match status" value="1"/>
</dbReference>
<evidence type="ECO:0000256" key="4">
    <source>
        <dbReference type="ARBA" id="ARBA00023136"/>
    </source>
</evidence>
<dbReference type="SUPFAM" id="SSF144091">
    <property type="entry name" value="Rhomboid-like"/>
    <property type="match status" value="1"/>
</dbReference>
<dbReference type="PANTHER" id="PTHR43066">
    <property type="entry name" value="RHOMBOID-RELATED PROTEIN"/>
    <property type="match status" value="1"/>
</dbReference>
<dbReference type="Proteomes" id="UP000676246">
    <property type="component" value="Unassembled WGS sequence"/>
</dbReference>
<keyword evidence="2 5" id="KW-0812">Transmembrane</keyword>
<evidence type="ECO:0000256" key="5">
    <source>
        <dbReference type="SAM" id="Phobius"/>
    </source>
</evidence>